<sequence>MQSLKDQLDARTQQHARDAALLRILVEGSEQAATQLLAKMRKDHSIGIAFYSLRRGSDPLPQLYSSSGLPSYYSYSASDNKSSPSSVISSQSQRYDLIAPLPVLASPDMGMHMSMSQPVLATTDYSQLIDGLERGSSVQQMQGRLV</sequence>
<dbReference type="InParanoid" id="A0A1V8S895"/>
<name>A0A1V8S895_9PEZI</name>
<protein>
    <submittedName>
        <fullName evidence="1">Uncharacterized protein</fullName>
    </submittedName>
</protein>
<dbReference type="Proteomes" id="UP000192596">
    <property type="component" value="Unassembled WGS sequence"/>
</dbReference>
<proteinExistence type="predicted"/>
<accession>A0A1V8S895</accession>
<keyword evidence="2" id="KW-1185">Reference proteome</keyword>
<evidence type="ECO:0000313" key="2">
    <source>
        <dbReference type="Proteomes" id="UP000192596"/>
    </source>
</evidence>
<organism evidence="1 2">
    <name type="scientific">Cryoendolithus antarcticus</name>
    <dbReference type="NCBI Taxonomy" id="1507870"/>
    <lineage>
        <taxon>Eukaryota</taxon>
        <taxon>Fungi</taxon>
        <taxon>Dikarya</taxon>
        <taxon>Ascomycota</taxon>
        <taxon>Pezizomycotina</taxon>
        <taxon>Dothideomycetes</taxon>
        <taxon>Dothideomycetidae</taxon>
        <taxon>Cladosporiales</taxon>
        <taxon>Cladosporiaceae</taxon>
        <taxon>Cryoendolithus</taxon>
    </lineage>
</organism>
<dbReference type="EMBL" id="NAJO01000213">
    <property type="protein sequence ID" value="OQN95061.1"/>
    <property type="molecule type" value="Genomic_DNA"/>
</dbReference>
<gene>
    <name evidence="1" type="ORF">B0A48_18844</name>
</gene>
<reference evidence="2" key="1">
    <citation type="submission" date="2017-03" db="EMBL/GenBank/DDBJ databases">
        <title>Genomes of endolithic fungi from Antarctica.</title>
        <authorList>
            <person name="Coleine C."/>
            <person name="Masonjones S."/>
            <person name="Stajich J.E."/>
        </authorList>
    </citation>
    <scope>NUCLEOTIDE SEQUENCE [LARGE SCALE GENOMIC DNA]</scope>
    <source>
        <strain evidence="2">CCFEE 5527</strain>
    </source>
</reference>
<comment type="caution">
    <text evidence="1">The sequence shown here is derived from an EMBL/GenBank/DDBJ whole genome shotgun (WGS) entry which is preliminary data.</text>
</comment>
<dbReference type="AlphaFoldDB" id="A0A1V8S895"/>
<evidence type="ECO:0000313" key="1">
    <source>
        <dbReference type="EMBL" id="OQN95061.1"/>
    </source>
</evidence>